<protein>
    <submittedName>
        <fullName evidence="1">Uncharacterized protein</fullName>
    </submittedName>
</protein>
<sequence length="129" mass="14442">MRGLTGSFLLVPRSVVLRNHSTKTDVEIRGQESSWPITVCLCMLQGEVWPYWRSPCVVYYAQPQESNCCCWSHTSGLFIPREEVTLVGCVLETPALLYSSRIGDSSVLEPLGIQTLLNLPTVGKNLREK</sequence>
<keyword evidence="2" id="KW-1185">Reference proteome</keyword>
<gene>
    <name evidence="1" type="ORF">NEOLEDRAFT_435814</name>
</gene>
<dbReference type="AlphaFoldDB" id="A0A165RW30"/>
<name>A0A165RW30_9AGAM</name>
<dbReference type="OrthoDB" id="269227at2759"/>
<accession>A0A165RW30</accession>
<dbReference type="InParanoid" id="A0A165RW30"/>
<organism evidence="1 2">
    <name type="scientific">Neolentinus lepideus HHB14362 ss-1</name>
    <dbReference type="NCBI Taxonomy" id="1314782"/>
    <lineage>
        <taxon>Eukaryota</taxon>
        <taxon>Fungi</taxon>
        <taxon>Dikarya</taxon>
        <taxon>Basidiomycota</taxon>
        <taxon>Agaricomycotina</taxon>
        <taxon>Agaricomycetes</taxon>
        <taxon>Gloeophyllales</taxon>
        <taxon>Gloeophyllaceae</taxon>
        <taxon>Neolentinus</taxon>
    </lineage>
</organism>
<dbReference type="Gene3D" id="3.50.50.60">
    <property type="entry name" value="FAD/NAD(P)-binding domain"/>
    <property type="match status" value="1"/>
</dbReference>
<evidence type="ECO:0000313" key="1">
    <source>
        <dbReference type="EMBL" id="KZT24344.1"/>
    </source>
</evidence>
<reference evidence="1 2" key="1">
    <citation type="journal article" date="2016" name="Mol. Biol. Evol.">
        <title>Comparative Genomics of Early-Diverging Mushroom-Forming Fungi Provides Insights into the Origins of Lignocellulose Decay Capabilities.</title>
        <authorList>
            <person name="Nagy L.G."/>
            <person name="Riley R."/>
            <person name="Tritt A."/>
            <person name="Adam C."/>
            <person name="Daum C."/>
            <person name="Floudas D."/>
            <person name="Sun H."/>
            <person name="Yadav J.S."/>
            <person name="Pangilinan J."/>
            <person name="Larsson K.H."/>
            <person name="Matsuura K."/>
            <person name="Barry K."/>
            <person name="Labutti K."/>
            <person name="Kuo R."/>
            <person name="Ohm R.A."/>
            <person name="Bhattacharya S.S."/>
            <person name="Shirouzu T."/>
            <person name="Yoshinaga Y."/>
            <person name="Martin F.M."/>
            <person name="Grigoriev I.V."/>
            <person name="Hibbett D.S."/>
        </authorList>
    </citation>
    <scope>NUCLEOTIDE SEQUENCE [LARGE SCALE GENOMIC DNA]</scope>
    <source>
        <strain evidence="1 2">HHB14362 ss-1</strain>
    </source>
</reference>
<dbReference type="EMBL" id="KV425578">
    <property type="protein sequence ID" value="KZT24344.1"/>
    <property type="molecule type" value="Genomic_DNA"/>
</dbReference>
<dbReference type="InterPro" id="IPR036188">
    <property type="entry name" value="FAD/NAD-bd_sf"/>
</dbReference>
<evidence type="ECO:0000313" key="2">
    <source>
        <dbReference type="Proteomes" id="UP000076761"/>
    </source>
</evidence>
<dbReference type="Proteomes" id="UP000076761">
    <property type="component" value="Unassembled WGS sequence"/>
</dbReference>
<proteinExistence type="predicted"/>